<protein>
    <recommendedName>
        <fullName evidence="5">Flavin prenyltransferase UbiX</fullName>
        <ecNumber evidence="5">2.5.1.129</ecNumber>
    </recommendedName>
</protein>
<comment type="function">
    <text evidence="5">Flavin prenyltransferase that catalyzes the synthesis of the prenylated FMN cofactor (prenyl-FMN) for 4-hydroxy-3-polyprenylbenzoic acid decarboxylase UbiD. The prenyltransferase is metal-independent and links a dimethylallyl moiety from dimethylallyl monophosphate (DMAP) to the flavin N5 and C6 atoms of FMN.</text>
</comment>
<evidence type="ECO:0000313" key="7">
    <source>
        <dbReference type="EMBL" id="ALL00631.1"/>
    </source>
</evidence>
<feature type="binding site" evidence="5">
    <location>
        <position position="130"/>
    </location>
    <ligand>
        <name>FMN</name>
        <dbReference type="ChEBI" id="CHEBI:58210"/>
    </ligand>
</feature>
<dbReference type="PATRIC" id="fig|1273541.4.peg.630"/>
<keyword evidence="4 5" id="KW-0808">Transferase</keyword>
<feature type="binding site" evidence="5">
    <location>
        <begin position="16"/>
        <end position="18"/>
    </location>
    <ligand>
        <name>FMN</name>
        <dbReference type="ChEBI" id="CHEBI:58210"/>
    </ligand>
</feature>
<dbReference type="Pfam" id="PF02441">
    <property type="entry name" value="Flavoprotein"/>
    <property type="match status" value="1"/>
</dbReference>
<dbReference type="NCBIfam" id="NF004685">
    <property type="entry name" value="PRK06029.1"/>
    <property type="match status" value="1"/>
</dbReference>
<organism evidence="7 9">
    <name type="scientific">Pyrodictium delaneyi</name>
    <dbReference type="NCBI Taxonomy" id="1273541"/>
    <lineage>
        <taxon>Archaea</taxon>
        <taxon>Thermoproteota</taxon>
        <taxon>Thermoprotei</taxon>
        <taxon>Desulfurococcales</taxon>
        <taxon>Pyrodictiaceae</taxon>
        <taxon>Pyrodictium</taxon>
    </lineage>
</organism>
<name>A0A0P0N2S9_9CREN</name>
<dbReference type="OrthoDB" id="9540at2157"/>
<keyword evidence="3 5" id="KW-0288">FMN</keyword>
<dbReference type="NCBIfam" id="TIGR00421">
    <property type="entry name" value="ubiX_pad"/>
    <property type="match status" value="1"/>
</dbReference>
<dbReference type="GO" id="GO:0016831">
    <property type="term" value="F:carboxy-lyase activity"/>
    <property type="evidence" value="ECO:0007669"/>
    <property type="project" value="TreeGrafter"/>
</dbReference>
<keyword evidence="10" id="KW-1185">Reference proteome</keyword>
<dbReference type="Gene3D" id="3.40.50.1950">
    <property type="entry name" value="Flavin prenyltransferase-like"/>
    <property type="match status" value="1"/>
</dbReference>
<feature type="binding site" evidence="5">
    <location>
        <begin position="95"/>
        <end position="98"/>
    </location>
    <ligand>
        <name>FMN</name>
        <dbReference type="ChEBI" id="CHEBI:58210"/>
    </ligand>
</feature>
<dbReference type="EC" id="2.5.1.129" evidence="5"/>
<dbReference type="PANTHER" id="PTHR43374:SF1">
    <property type="entry name" value="FLAVIN PRENYLTRANSFERASE PAD1, MITOCHONDRIAL"/>
    <property type="match status" value="1"/>
</dbReference>
<evidence type="ECO:0000313" key="9">
    <source>
        <dbReference type="Proteomes" id="UP000058613"/>
    </source>
</evidence>
<dbReference type="Proteomes" id="UP000196694">
    <property type="component" value="Unassembled WGS sequence"/>
</dbReference>
<gene>
    <name evidence="5" type="primary">ubiX</name>
    <name evidence="8" type="ORF">Pdsh_09510</name>
    <name evidence="7" type="ORF">Pyrde_0581</name>
</gene>
<evidence type="ECO:0000313" key="10">
    <source>
        <dbReference type="Proteomes" id="UP000196694"/>
    </source>
</evidence>
<feature type="binding site" evidence="5">
    <location>
        <position position="160"/>
    </location>
    <ligand>
        <name>dimethylallyl phosphate</name>
        <dbReference type="ChEBI" id="CHEBI:88052"/>
    </ligand>
</feature>
<comment type="caution">
    <text evidence="5">Lacks conserved residue(s) required for the propagation of feature annotation.</text>
</comment>
<evidence type="ECO:0000256" key="4">
    <source>
        <dbReference type="ARBA" id="ARBA00022679"/>
    </source>
</evidence>
<accession>A0A0P0N2S9</accession>
<reference evidence="8 10" key="2">
    <citation type="submission" date="2017-05" db="EMBL/GenBank/DDBJ databases">
        <title>The draft genome of the hyperthermophilic archaeon 'Pyrodictium delaneyi strain Hulk', an iron and nitrate reducer, reveals the capacity for sulfate reduction.</title>
        <authorList>
            <person name="Demey L.M."/>
            <person name="Miller C."/>
            <person name="Manzella M."/>
            <person name="Reguera G."/>
            <person name="Kashefi K."/>
        </authorList>
    </citation>
    <scope>NUCLEOTIDE SEQUENCE [LARGE SCALE GENOMIC DNA]</scope>
    <source>
        <strain evidence="8 10">Hulk</strain>
    </source>
</reference>
<keyword evidence="1 5" id="KW-0637">Prenyltransferase</keyword>
<evidence type="ECO:0000256" key="5">
    <source>
        <dbReference type="HAMAP-Rule" id="MF_01984"/>
    </source>
</evidence>
<evidence type="ECO:0000256" key="3">
    <source>
        <dbReference type="ARBA" id="ARBA00022643"/>
    </source>
</evidence>
<evidence type="ECO:0000259" key="6">
    <source>
        <dbReference type="Pfam" id="PF02441"/>
    </source>
</evidence>
<dbReference type="KEGG" id="pdl:Pyrde_0581"/>
<dbReference type="EMBL" id="NCQP01000007">
    <property type="protein sequence ID" value="OWJ54087.1"/>
    <property type="molecule type" value="Genomic_DNA"/>
</dbReference>
<feature type="binding site" evidence="5">
    <location>
        <position position="176"/>
    </location>
    <ligand>
        <name>dimethylallyl phosphate</name>
        <dbReference type="ChEBI" id="CHEBI:88052"/>
    </ligand>
</feature>
<dbReference type="STRING" id="1273541.Pyrde_0581"/>
<dbReference type="Proteomes" id="UP000058613">
    <property type="component" value="Chromosome"/>
</dbReference>
<evidence type="ECO:0000313" key="8">
    <source>
        <dbReference type="EMBL" id="OWJ54087.1"/>
    </source>
</evidence>
<dbReference type="InterPro" id="IPR004507">
    <property type="entry name" value="UbiX-like"/>
</dbReference>
<comment type="catalytic activity">
    <reaction evidence="5">
        <text>dimethylallyl phosphate + FMNH2 = prenylated FMNH2 + phosphate</text>
        <dbReference type="Rhea" id="RHEA:37743"/>
        <dbReference type="ChEBI" id="CHEBI:43474"/>
        <dbReference type="ChEBI" id="CHEBI:57618"/>
        <dbReference type="ChEBI" id="CHEBI:87467"/>
        <dbReference type="ChEBI" id="CHEBI:88052"/>
        <dbReference type="EC" id="2.5.1.129"/>
    </reaction>
</comment>
<dbReference type="HAMAP" id="MF_01984">
    <property type="entry name" value="ubiX_pad"/>
    <property type="match status" value="1"/>
</dbReference>
<dbReference type="AlphaFoldDB" id="A0A0P0N2S9"/>
<keyword evidence="2 5" id="KW-0285">Flavoprotein</keyword>
<sequence length="193" mass="21380">MSLHSSKRKVLVGITGASGIIYGVRLAEILYNMSLLEAIIYTRSAERVAKEEMDRTLDDMLRIGDVKVYREDEIDAPYASSSRIPYGGMVIAPCSMRTLAAIANGLPDNLVTRAALSTLRLRRQLVLVIRETPLGIAELRNMLLAAENGAVILPASPGFYHKPKTIDDMVSFVVGKVLDVLGIEHNLYHRWRS</sequence>
<dbReference type="InterPro" id="IPR003382">
    <property type="entry name" value="Flavoprotein"/>
</dbReference>
<feature type="domain" description="Flavoprotein" evidence="6">
    <location>
        <begin position="9"/>
        <end position="181"/>
    </location>
</feature>
<dbReference type="PANTHER" id="PTHR43374">
    <property type="entry name" value="FLAVIN PRENYLTRANSFERASE"/>
    <property type="match status" value="1"/>
</dbReference>
<evidence type="ECO:0000256" key="2">
    <source>
        <dbReference type="ARBA" id="ARBA00022630"/>
    </source>
</evidence>
<comment type="similarity">
    <text evidence="5">Belongs to the UbiX/PAD1 family.</text>
</comment>
<feature type="binding site" evidence="5">
    <location>
        <position position="42"/>
    </location>
    <ligand>
        <name>FMN</name>
        <dbReference type="ChEBI" id="CHEBI:58210"/>
    </ligand>
</feature>
<reference evidence="7 9" key="1">
    <citation type="submission" date="2015-10" db="EMBL/GenBank/DDBJ databases">
        <title>Complete genome sequence of hyperthermophilic archaeon Pyrodictium delaneyi Su06.</title>
        <authorList>
            <person name="Jung J.-H."/>
            <person name="Lin J."/>
            <person name="Holden J.F."/>
            <person name="Park C.-S."/>
        </authorList>
    </citation>
    <scope>NUCLEOTIDE SEQUENCE [LARGE SCALE GENOMIC DNA]</scope>
    <source>
        <strain evidence="7 9">Su06</strain>
    </source>
</reference>
<dbReference type="GO" id="GO:0106141">
    <property type="term" value="F:flavin prenyltransferase activity"/>
    <property type="evidence" value="ECO:0007669"/>
    <property type="project" value="UniProtKB-EC"/>
</dbReference>
<dbReference type="SUPFAM" id="SSF52507">
    <property type="entry name" value="Homo-oligomeric flavin-containing Cys decarboxylases, HFCD"/>
    <property type="match status" value="1"/>
</dbReference>
<proteinExistence type="inferred from homology"/>
<dbReference type="InterPro" id="IPR036551">
    <property type="entry name" value="Flavin_trans-like"/>
</dbReference>
<dbReference type="EMBL" id="CP013011">
    <property type="protein sequence ID" value="ALL00631.1"/>
    <property type="molecule type" value="Genomic_DNA"/>
</dbReference>
<evidence type="ECO:0000256" key="1">
    <source>
        <dbReference type="ARBA" id="ARBA00022602"/>
    </source>
</evidence>